<keyword evidence="1" id="KW-1133">Transmembrane helix</keyword>
<protein>
    <submittedName>
        <fullName evidence="2">DUF808 domain-containing protein</fullName>
    </submittedName>
</protein>
<dbReference type="Pfam" id="PF05661">
    <property type="entry name" value="DUF808"/>
    <property type="match status" value="1"/>
</dbReference>
<dbReference type="PIRSF" id="PIRSF016660">
    <property type="entry name" value="YedI"/>
    <property type="match status" value="1"/>
</dbReference>
<dbReference type="EMBL" id="JADJZA010000007">
    <property type="protein sequence ID" value="MBK9297569.1"/>
    <property type="molecule type" value="Genomic_DNA"/>
</dbReference>
<keyword evidence="1" id="KW-0472">Membrane</keyword>
<dbReference type="GO" id="GO:0005886">
    <property type="term" value="C:plasma membrane"/>
    <property type="evidence" value="ECO:0007669"/>
    <property type="project" value="TreeGrafter"/>
</dbReference>
<evidence type="ECO:0000256" key="1">
    <source>
        <dbReference type="SAM" id="Phobius"/>
    </source>
</evidence>
<feature type="transmembrane region" description="Helical" evidence="1">
    <location>
        <begin position="230"/>
        <end position="251"/>
    </location>
</feature>
<organism evidence="2 3">
    <name type="scientific">Candidatus Neomicrothrix subdominans</name>
    <dbReference type="NCBI Taxonomy" id="2954438"/>
    <lineage>
        <taxon>Bacteria</taxon>
        <taxon>Bacillati</taxon>
        <taxon>Actinomycetota</taxon>
        <taxon>Acidimicrobiia</taxon>
        <taxon>Acidimicrobiales</taxon>
        <taxon>Microthrixaceae</taxon>
        <taxon>Candidatus Neomicrothrix</taxon>
    </lineage>
</organism>
<dbReference type="AlphaFoldDB" id="A0A936TFA1"/>
<name>A0A936TFA1_9ACTN</name>
<feature type="transmembrane region" description="Helical" evidence="1">
    <location>
        <begin position="285"/>
        <end position="307"/>
    </location>
</feature>
<dbReference type="InterPro" id="IPR008526">
    <property type="entry name" value="YedI"/>
</dbReference>
<dbReference type="PANTHER" id="PTHR30503">
    <property type="entry name" value="INNER MEMBRANE PROTEIN YEDI"/>
    <property type="match status" value="1"/>
</dbReference>
<feature type="transmembrane region" description="Helical" evidence="1">
    <location>
        <begin position="177"/>
        <end position="199"/>
    </location>
</feature>
<feature type="transmembrane region" description="Helical" evidence="1">
    <location>
        <begin position="76"/>
        <end position="107"/>
    </location>
</feature>
<accession>A0A936TFA1</accession>
<gene>
    <name evidence="2" type="ORF">IPN02_12200</name>
</gene>
<keyword evidence="1" id="KW-0812">Transmembrane</keyword>
<proteinExistence type="predicted"/>
<sequence>MSGGLFGLLDDIAALAKLAAASIDDVGAAAGRASGKAAGVVVDDTAVTPAYVQGLAADRELPVIKKIATGSLRNKLLIILPAALILSEFVPILVEIILMFGGAYLAFEGAEKIHHRFSTHSEEGDDAADLEMAATESGPELEEKTVKSAVRTDFILSAEIMVIALKEVIDEGFVSRAIIMAIVAVAITLLVYGVVALIVKMDDVGLSLAQRSGSVSQKVGRGLVNAMPKLLTVLSTVGIAAMIWVGGHILLVGTDELGWHSPYEFVHSLEEPAGNVAGIGGVLSWSVNTLASALIGLAVGFLIVAVVTKVKGAQADNATAVH</sequence>
<dbReference type="PANTHER" id="PTHR30503:SF3">
    <property type="entry name" value="INNER MEMBRANE PROTEIN YEDI"/>
    <property type="match status" value="1"/>
</dbReference>
<reference evidence="2 3" key="1">
    <citation type="submission" date="2020-10" db="EMBL/GenBank/DDBJ databases">
        <title>Connecting structure to function with the recovery of over 1000 high-quality activated sludge metagenome-assembled genomes encoding full-length rRNA genes using long-read sequencing.</title>
        <authorList>
            <person name="Singleton C.M."/>
            <person name="Petriglieri F."/>
            <person name="Kristensen J.M."/>
            <person name="Kirkegaard R.H."/>
            <person name="Michaelsen T.Y."/>
            <person name="Andersen M.H."/>
            <person name="Karst S.M."/>
            <person name="Dueholm M.S."/>
            <person name="Nielsen P.H."/>
            <person name="Albertsen M."/>
        </authorList>
    </citation>
    <scope>NUCLEOTIDE SEQUENCE [LARGE SCALE GENOMIC DNA]</scope>
    <source>
        <strain evidence="2">Lyne_18-Q3-R50-59_MAXAC.006</strain>
    </source>
</reference>
<dbReference type="Proteomes" id="UP000727993">
    <property type="component" value="Unassembled WGS sequence"/>
</dbReference>
<evidence type="ECO:0000313" key="3">
    <source>
        <dbReference type="Proteomes" id="UP000727993"/>
    </source>
</evidence>
<evidence type="ECO:0000313" key="2">
    <source>
        <dbReference type="EMBL" id="MBK9297569.1"/>
    </source>
</evidence>
<comment type="caution">
    <text evidence="2">The sequence shown here is derived from an EMBL/GenBank/DDBJ whole genome shotgun (WGS) entry which is preliminary data.</text>
</comment>